<protein>
    <submittedName>
        <fullName evidence="2">Uncharacterized protein</fullName>
    </submittedName>
</protein>
<organism evidence="2 3">
    <name type="scientific">Bacillus thuringiensis</name>
    <dbReference type="NCBI Taxonomy" id="1428"/>
    <lineage>
        <taxon>Bacteria</taxon>
        <taxon>Bacillati</taxon>
        <taxon>Bacillota</taxon>
        <taxon>Bacilli</taxon>
        <taxon>Bacillales</taxon>
        <taxon>Bacillaceae</taxon>
        <taxon>Bacillus</taxon>
        <taxon>Bacillus cereus group</taxon>
    </lineage>
</organism>
<evidence type="ECO:0000313" key="2">
    <source>
        <dbReference type="EMBL" id="OFC89976.1"/>
    </source>
</evidence>
<proteinExistence type="predicted"/>
<reference evidence="2 3" key="1">
    <citation type="submission" date="2016-04" db="EMBL/GenBank/DDBJ databases">
        <title>Bacillus thuringiensis and Bacillus weihenstephanensis as novel biocontrol agents of wilt causing Verticillium species.</title>
        <authorList>
            <person name="Hollensteiner J."/>
            <person name="Wemheuer F."/>
            <person name="Harting R."/>
            <person name="Kolarzyk A."/>
            <person name="Diaz-Valerio S."/>
            <person name="Poehlein A."/>
            <person name="Brzuszkiewicz E."/>
            <person name="Nesemann K."/>
            <person name="Braus-Stromeyer S."/>
            <person name="Braus G."/>
            <person name="Daniel R."/>
            <person name="Liesegang H."/>
        </authorList>
    </citation>
    <scope>NUCLEOTIDE SEQUENCE [LARGE SCALE GENOMIC DNA]</scope>
    <source>
        <strain evidence="2 3">GOE4</strain>
    </source>
</reference>
<feature type="chain" id="PRO_5040945324" evidence="1">
    <location>
        <begin position="23"/>
        <end position="54"/>
    </location>
</feature>
<dbReference type="AlphaFoldDB" id="A0A9X5N0U7"/>
<feature type="signal peptide" evidence="1">
    <location>
        <begin position="1"/>
        <end position="22"/>
    </location>
</feature>
<keyword evidence="1" id="KW-0732">Signal</keyword>
<evidence type="ECO:0000256" key="1">
    <source>
        <dbReference type="SAM" id="SignalP"/>
    </source>
</evidence>
<dbReference type="RefSeq" id="WP_240525032.1">
    <property type="nucleotide sequence ID" value="NZ_JAXOVY010000001.1"/>
</dbReference>
<comment type="caution">
    <text evidence="2">The sequence shown here is derived from an EMBL/GenBank/DDBJ whole genome shotgun (WGS) entry which is preliminary data.</text>
</comment>
<name>A0A9X5N0U7_BACTU</name>
<dbReference type="EMBL" id="LXLI01000031">
    <property type="protein sequence ID" value="OFC89976.1"/>
    <property type="molecule type" value="Genomic_DNA"/>
</dbReference>
<sequence>MKKIILCIFVLSFVMGSFSLKAVAETEESAKMISNWKRVLVGEPFSDDDEILKK</sequence>
<accession>A0A9X5N0U7</accession>
<evidence type="ECO:0000313" key="3">
    <source>
        <dbReference type="Proteomes" id="UP000175994"/>
    </source>
</evidence>
<dbReference type="Proteomes" id="UP000175994">
    <property type="component" value="Unassembled WGS sequence"/>
</dbReference>
<gene>
    <name evidence="2" type="ORF">BTGOE4_41670</name>
</gene>